<dbReference type="CDD" id="cd01879">
    <property type="entry name" value="FeoB"/>
    <property type="match status" value="1"/>
</dbReference>
<dbReference type="InterPro" id="IPR027417">
    <property type="entry name" value="P-loop_NTPase"/>
</dbReference>
<keyword evidence="8 15" id="KW-0408">Iron</keyword>
<feature type="transmembrane region" description="Helical" evidence="15">
    <location>
        <begin position="583"/>
        <end position="603"/>
    </location>
</feature>
<evidence type="ECO:0000256" key="1">
    <source>
        <dbReference type="ARBA" id="ARBA00004651"/>
    </source>
</evidence>
<dbReference type="InterPro" id="IPR030389">
    <property type="entry name" value="G_FEOB_dom"/>
</dbReference>
<evidence type="ECO:0000256" key="9">
    <source>
        <dbReference type="ARBA" id="ARBA00023065"/>
    </source>
</evidence>
<dbReference type="InterPro" id="IPR003373">
    <property type="entry name" value="Fe2_transport_prot-B"/>
</dbReference>
<dbReference type="Proteomes" id="UP000295097">
    <property type="component" value="Unassembled WGS sequence"/>
</dbReference>
<evidence type="ECO:0000256" key="6">
    <source>
        <dbReference type="ARBA" id="ARBA00022741"/>
    </source>
</evidence>
<sequence length="612" mass="67286">MSHCSPAEANLDLNDVPRVAMLGQPNTGKSMLYNRITGANAYVGNWPGITVSLSNARIRLDGREVEFVDLPGIYDLEGYSEDETVVANFLKTYPVDLLVIVINASQIDRQILTPLQVQKLGIPAVVMLNMCDEARKHGIEIDPEALSARLGLPVHLISAKYGEGYADAIETVSRSLSARENMPPVLADYDTLRSTLMSEETLAEALNGAVKYPDTPPKTLTEKLDRILLHPVLGLPIFFAVMLLVFYIVWAIGLPSQDWAGFITDSIQRYALEPALSLGPAWLQNFVINGIWLGVATVASFIPLIMLFFFCMAAVEDSGYLSRAAYLMDAFMRQIGLDGRAFVMQMMGFGCNVPALMGTRVMRSQPLRLLSMLIIPFSLCSARLAVFVFIIAAVFPASQGPLVLFSFYIISFAAAFLAAAIFSRSKQFKNTEPFVLELPPYRVPTLRQVWLRGYGELREFLRRATRFIIVGTIAVWFLTNFPTNATGLETWGGQLGEFLQPVMAPIGINPYLTLALIFGFIAKEVVIGSLSTIYAMSSGLVAHQIAITVSPAAAYSFCLFCLLYTPCLTTVATVKAESKSTGFMVFSLIVSLVYAWVVAFIFYQSALLLGFS</sequence>
<organism evidence="17 18">
    <name type="scientific">Martelella mediterranea</name>
    <dbReference type="NCBI Taxonomy" id="293089"/>
    <lineage>
        <taxon>Bacteria</taxon>
        <taxon>Pseudomonadati</taxon>
        <taxon>Pseudomonadota</taxon>
        <taxon>Alphaproteobacteria</taxon>
        <taxon>Hyphomicrobiales</taxon>
        <taxon>Aurantimonadaceae</taxon>
        <taxon>Martelella</taxon>
    </lineage>
</organism>
<dbReference type="GO" id="GO:0005886">
    <property type="term" value="C:plasma membrane"/>
    <property type="evidence" value="ECO:0007669"/>
    <property type="project" value="UniProtKB-SubCell"/>
</dbReference>
<dbReference type="GO" id="GO:0005525">
    <property type="term" value="F:GTP binding"/>
    <property type="evidence" value="ECO:0007669"/>
    <property type="project" value="UniProtKB-KW"/>
</dbReference>
<evidence type="ECO:0000259" key="16">
    <source>
        <dbReference type="PROSITE" id="PS51711"/>
    </source>
</evidence>
<feature type="transmembrane region" description="Helical" evidence="15">
    <location>
        <begin position="227"/>
        <end position="252"/>
    </location>
</feature>
<feature type="binding site" evidence="13">
    <location>
        <begin position="23"/>
        <end position="30"/>
    </location>
    <ligand>
        <name>GTP</name>
        <dbReference type="ChEBI" id="CHEBI:37565"/>
        <label>1</label>
    </ligand>
</feature>
<keyword evidence="9" id="KW-0406">Ion transport</keyword>
<dbReference type="InterPro" id="IPR011640">
    <property type="entry name" value="Fe2_transport_prot_B_C"/>
</dbReference>
<feature type="transmembrane region" description="Helical" evidence="15">
    <location>
        <begin position="291"/>
        <end position="315"/>
    </location>
</feature>
<keyword evidence="18" id="KW-1185">Reference proteome</keyword>
<evidence type="ECO:0000256" key="2">
    <source>
        <dbReference type="ARBA" id="ARBA00022448"/>
    </source>
</evidence>
<feature type="transmembrane region" description="Helical" evidence="15">
    <location>
        <begin position="369"/>
        <end position="395"/>
    </location>
</feature>
<evidence type="ECO:0000256" key="4">
    <source>
        <dbReference type="ARBA" id="ARBA00022496"/>
    </source>
</evidence>
<evidence type="ECO:0000313" key="18">
    <source>
        <dbReference type="Proteomes" id="UP000295097"/>
    </source>
</evidence>
<evidence type="ECO:0000256" key="5">
    <source>
        <dbReference type="ARBA" id="ARBA00022692"/>
    </source>
</evidence>
<keyword evidence="11 15" id="KW-0472">Membrane</keyword>
<keyword evidence="14" id="KW-0460">Magnesium</keyword>
<dbReference type="Pfam" id="PF07670">
    <property type="entry name" value="Gate"/>
    <property type="match status" value="2"/>
</dbReference>
<feature type="transmembrane region" description="Helical" evidence="15">
    <location>
        <begin position="525"/>
        <end position="546"/>
    </location>
</feature>
<dbReference type="EMBL" id="SMAR01000012">
    <property type="protein sequence ID" value="TCT39529.1"/>
    <property type="molecule type" value="Genomic_DNA"/>
</dbReference>
<dbReference type="Gene3D" id="3.40.50.300">
    <property type="entry name" value="P-loop containing nucleotide triphosphate hydrolases"/>
    <property type="match status" value="1"/>
</dbReference>
<dbReference type="OrthoDB" id="9809127at2"/>
<evidence type="ECO:0000256" key="13">
    <source>
        <dbReference type="PIRSR" id="PIRSR603373-1"/>
    </source>
</evidence>
<evidence type="ECO:0000313" key="17">
    <source>
        <dbReference type="EMBL" id="TCT39529.1"/>
    </source>
</evidence>
<feature type="transmembrane region" description="Helical" evidence="15">
    <location>
        <begin position="460"/>
        <end position="478"/>
    </location>
</feature>
<evidence type="ECO:0000256" key="14">
    <source>
        <dbReference type="PIRSR" id="PIRSR603373-2"/>
    </source>
</evidence>
<keyword evidence="10 13" id="KW-0342">GTP-binding</keyword>
<dbReference type="NCBIfam" id="TIGR00437">
    <property type="entry name" value="feoB"/>
    <property type="match status" value="1"/>
</dbReference>
<evidence type="ECO:0000256" key="12">
    <source>
        <dbReference type="NCBIfam" id="TIGR00437"/>
    </source>
</evidence>
<dbReference type="AlphaFoldDB" id="A0A4R3P0Q8"/>
<comment type="function">
    <text evidence="15">Probable transporter of a GTP-driven Fe(2+) uptake system.</text>
</comment>
<feature type="transmembrane region" description="Helical" evidence="15">
    <location>
        <begin position="401"/>
        <end position="422"/>
    </location>
</feature>
<dbReference type="InterPro" id="IPR011642">
    <property type="entry name" value="Gate_dom"/>
</dbReference>
<dbReference type="PROSITE" id="PS51711">
    <property type="entry name" value="G_FEOB"/>
    <property type="match status" value="1"/>
</dbReference>
<dbReference type="PANTHER" id="PTHR43185:SF1">
    <property type="entry name" value="FE(2+) TRANSPORTER FEOB"/>
    <property type="match status" value="1"/>
</dbReference>
<keyword evidence="5 15" id="KW-0812">Transmembrane</keyword>
<dbReference type="InterPro" id="IPR050860">
    <property type="entry name" value="FeoB_GTPase"/>
</dbReference>
<keyword evidence="14" id="KW-0479">Metal-binding</keyword>
<evidence type="ECO:0000256" key="15">
    <source>
        <dbReference type="RuleBase" id="RU362098"/>
    </source>
</evidence>
<keyword evidence="4 15" id="KW-0410">Iron transport</keyword>
<keyword evidence="7 15" id="KW-1133">Transmembrane helix</keyword>
<proteinExistence type="inferred from homology"/>
<comment type="caution">
    <text evidence="17">The sequence shown here is derived from an EMBL/GenBank/DDBJ whole genome shotgun (WGS) entry which is preliminary data.</text>
</comment>
<feature type="domain" description="FeoB-type G" evidence="16">
    <location>
        <begin position="16"/>
        <end position="178"/>
    </location>
</feature>
<feature type="transmembrane region" description="Helical" evidence="15">
    <location>
        <begin position="498"/>
        <end position="518"/>
    </location>
</feature>
<evidence type="ECO:0000256" key="7">
    <source>
        <dbReference type="ARBA" id="ARBA00022989"/>
    </source>
</evidence>
<dbReference type="GO" id="GO:0015093">
    <property type="term" value="F:ferrous iron transmembrane transporter activity"/>
    <property type="evidence" value="ECO:0007669"/>
    <property type="project" value="UniProtKB-UniRule"/>
</dbReference>
<evidence type="ECO:0000256" key="10">
    <source>
        <dbReference type="ARBA" id="ARBA00023134"/>
    </source>
</evidence>
<evidence type="ECO:0000256" key="11">
    <source>
        <dbReference type="ARBA" id="ARBA00023136"/>
    </source>
</evidence>
<evidence type="ECO:0000256" key="8">
    <source>
        <dbReference type="ARBA" id="ARBA00023004"/>
    </source>
</evidence>
<gene>
    <name evidence="17" type="ORF">EDC90_101226</name>
</gene>
<feature type="binding site" evidence="14">
    <location>
        <position position="34"/>
    </location>
    <ligand>
        <name>Mg(2+)</name>
        <dbReference type="ChEBI" id="CHEBI:18420"/>
        <label>2</label>
    </ligand>
</feature>
<feature type="binding site" evidence="13">
    <location>
        <begin position="129"/>
        <end position="132"/>
    </location>
    <ligand>
        <name>GTP</name>
        <dbReference type="ChEBI" id="CHEBI:37565"/>
        <label>1</label>
    </ligand>
</feature>
<dbReference type="PANTHER" id="PTHR43185">
    <property type="entry name" value="FERROUS IRON TRANSPORT PROTEIN B"/>
    <property type="match status" value="1"/>
</dbReference>
<name>A0A4R3P0Q8_9HYPH</name>
<keyword evidence="3" id="KW-1003">Cell membrane</keyword>
<feature type="binding site" evidence="13">
    <location>
        <begin position="69"/>
        <end position="72"/>
    </location>
    <ligand>
        <name>GTP</name>
        <dbReference type="ChEBI" id="CHEBI:37565"/>
        <label>1</label>
    </ligand>
</feature>
<dbReference type="GO" id="GO:0046872">
    <property type="term" value="F:metal ion binding"/>
    <property type="evidence" value="ECO:0007669"/>
    <property type="project" value="UniProtKB-KW"/>
</dbReference>
<accession>A0A4R3P0Q8</accession>
<feature type="binding site" evidence="14">
    <location>
        <position position="37"/>
    </location>
    <ligand>
        <name>Mg(2+)</name>
        <dbReference type="ChEBI" id="CHEBI:18420"/>
        <label>2</label>
    </ligand>
</feature>
<feature type="binding site" evidence="14">
    <location>
        <position position="38"/>
    </location>
    <ligand>
        <name>Mg(2+)</name>
        <dbReference type="ChEBI" id="CHEBI:18420"/>
        <label>2</label>
    </ligand>
</feature>
<comment type="subcellular location">
    <subcellularLocation>
        <location evidence="15">Cell inner membrane</location>
        <topology evidence="15">Multi-pass membrane protein</topology>
    </subcellularLocation>
    <subcellularLocation>
        <location evidence="1">Cell membrane</location>
        <topology evidence="1">Multi-pass membrane protein</topology>
    </subcellularLocation>
</comment>
<protein>
    <recommendedName>
        <fullName evidence="12 15">Ferrous iron transport protein B</fullName>
    </recommendedName>
</protein>
<feature type="transmembrane region" description="Helical" evidence="15">
    <location>
        <begin position="552"/>
        <end position="571"/>
    </location>
</feature>
<dbReference type="Pfam" id="PF07664">
    <property type="entry name" value="FeoB_C"/>
    <property type="match status" value="1"/>
</dbReference>
<dbReference type="SUPFAM" id="SSF52540">
    <property type="entry name" value="P-loop containing nucleoside triphosphate hydrolases"/>
    <property type="match status" value="1"/>
</dbReference>
<keyword evidence="6 13" id="KW-0547">Nucleotide-binding</keyword>
<evidence type="ECO:0000256" key="3">
    <source>
        <dbReference type="ARBA" id="ARBA00022475"/>
    </source>
</evidence>
<keyword evidence="2 15" id="KW-0813">Transport</keyword>
<comment type="similarity">
    <text evidence="15">Belongs to the TRAFAC class TrmE-Era-EngA-EngB-Septin-like GTPase superfamily. FeoB GTPase (TC 9.A.8) family.</text>
</comment>
<reference evidence="17 18" key="1">
    <citation type="submission" date="2019-03" db="EMBL/GenBank/DDBJ databases">
        <title>Freshwater and sediment microbial communities from various areas in North America, analyzing microbe dynamics in response to fracking.</title>
        <authorList>
            <person name="Lamendella R."/>
        </authorList>
    </citation>
    <scope>NUCLEOTIDE SEQUENCE [LARGE SCALE GENOMIC DNA]</scope>
    <source>
        <strain evidence="17 18">175.2</strain>
    </source>
</reference>
<dbReference type="Pfam" id="PF02421">
    <property type="entry name" value="FeoB_N"/>
    <property type="match status" value="1"/>
</dbReference>